<dbReference type="PANTHER" id="PTHR31272">
    <property type="entry name" value="CYTOCHROME C-TYPE BIOGENESIS PROTEIN HI_1454-RELATED"/>
    <property type="match status" value="1"/>
</dbReference>
<reference evidence="9 10" key="1">
    <citation type="submission" date="2023-01" db="EMBL/GenBank/DDBJ databases">
        <title>Cultivation and genomic characterization of new, ubiquitous marine nitrite-oxidizing bacteria from the Nitrospirales.</title>
        <authorList>
            <person name="Mueller A.J."/>
            <person name="Daebeler A."/>
            <person name="Herbold C.W."/>
            <person name="Kirkegaard R.H."/>
            <person name="Daims H."/>
        </authorList>
    </citation>
    <scope>NUCLEOTIDE SEQUENCE [LARGE SCALE GENOMIC DNA]</scope>
    <source>
        <strain evidence="9 10">DK</strain>
    </source>
</reference>
<gene>
    <name evidence="9" type="ORF">PQG83_01505</name>
</gene>
<evidence type="ECO:0000313" key="9">
    <source>
        <dbReference type="EMBL" id="WNM62447.1"/>
    </source>
</evidence>
<feature type="transmembrane region" description="Helical" evidence="7">
    <location>
        <begin position="134"/>
        <end position="163"/>
    </location>
</feature>
<keyword evidence="5 7" id="KW-1133">Transmembrane helix</keyword>
<evidence type="ECO:0000256" key="4">
    <source>
        <dbReference type="ARBA" id="ARBA00022748"/>
    </source>
</evidence>
<keyword evidence="4" id="KW-0201">Cytochrome c-type biogenesis</keyword>
<feature type="transmembrane region" description="Helical" evidence="7">
    <location>
        <begin position="175"/>
        <end position="196"/>
    </location>
</feature>
<evidence type="ECO:0000256" key="3">
    <source>
        <dbReference type="ARBA" id="ARBA00022692"/>
    </source>
</evidence>
<feature type="domain" description="Cytochrome C biogenesis protein transmembrane" evidence="8">
    <location>
        <begin position="11"/>
        <end position="211"/>
    </location>
</feature>
<dbReference type="RefSeq" id="WP_312745958.1">
    <property type="nucleotide sequence ID" value="NZ_CP116968.1"/>
</dbReference>
<dbReference type="InterPro" id="IPR003834">
    <property type="entry name" value="Cyt_c_assmbl_TM_dom"/>
</dbReference>
<comment type="similarity">
    <text evidence="2">Belongs to the DsbD family.</text>
</comment>
<dbReference type="InterPro" id="IPR051790">
    <property type="entry name" value="Cytochrome_c-biogenesis_DsbD"/>
</dbReference>
<evidence type="ECO:0000256" key="2">
    <source>
        <dbReference type="ARBA" id="ARBA00006143"/>
    </source>
</evidence>
<dbReference type="PANTHER" id="PTHR31272:SF4">
    <property type="entry name" value="CYTOCHROME C-TYPE BIOGENESIS PROTEIN HI_1454-RELATED"/>
    <property type="match status" value="1"/>
</dbReference>
<evidence type="ECO:0000256" key="5">
    <source>
        <dbReference type="ARBA" id="ARBA00022989"/>
    </source>
</evidence>
<dbReference type="KEGG" id="nneo:PQG83_01505"/>
<dbReference type="GO" id="GO:0017004">
    <property type="term" value="P:cytochrome complex assembly"/>
    <property type="evidence" value="ECO:0007669"/>
    <property type="project" value="UniProtKB-KW"/>
</dbReference>
<evidence type="ECO:0000313" key="10">
    <source>
        <dbReference type="Proteomes" id="UP001302494"/>
    </source>
</evidence>
<feature type="transmembrane region" description="Helical" evidence="7">
    <location>
        <begin position="12"/>
        <end position="40"/>
    </location>
</feature>
<feature type="transmembrane region" description="Helical" evidence="7">
    <location>
        <begin position="103"/>
        <end position="122"/>
    </location>
</feature>
<dbReference type="Pfam" id="PF02683">
    <property type="entry name" value="DsbD_TM"/>
    <property type="match status" value="1"/>
</dbReference>
<keyword evidence="10" id="KW-1185">Reference proteome</keyword>
<proteinExistence type="inferred from homology"/>
<evidence type="ECO:0000256" key="6">
    <source>
        <dbReference type="ARBA" id="ARBA00023136"/>
    </source>
</evidence>
<keyword evidence="3 7" id="KW-0812">Transmembrane</keyword>
<keyword evidence="6 7" id="KW-0472">Membrane</keyword>
<name>A0AA96GK31_9BACT</name>
<dbReference type="Proteomes" id="UP001302494">
    <property type="component" value="Chromosome"/>
</dbReference>
<organism evidence="9 10">
    <name type="scientific">Candidatus Nitrospira neomarina</name>
    <dbReference type="NCBI Taxonomy" id="3020899"/>
    <lineage>
        <taxon>Bacteria</taxon>
        <taxon>Pseudomonadati</taxon>
        <taxon>Nitrospirota</taxon>
        <taxon>Nitrospiria</taxon>
        <taxon>Nitrospirales</taxon>
        <taxon>Nitrospiraceae</taxon>
        <taxon>Nitrospira</taxon>
    </lineage>
</organism>
<evidence type="ECO:0000256" key="1">
    <source>
        <dbReference type="ARBA" id="ARBA00004141"/>
    </source>
</evidence>
<dbReference type="GO" id="GO:0016020">
    <property type="term" value="C:membrane"/>
    <property type="evidence" value="ECO:0007669"/>
    <property type="project" value="UniProtKB-SubCell"/>
</dbReference>
<dbReference type="AlphaFoldDB" id="A0AA96GK31"/>
<feature type="transmembrane region" description="Helical" evidence="7">
    <location>
        <begin position="208"/>
        <end position="229"/>
    </location>
</feature>
<dbReference type="EMBL" id="CP116968">
    <property type="protein sequence ID" value="WNM62447.1"/>
    <property type="molecule type" value="Genomic_DNA"/>
</dbReference>
<feature type="transmembrane region" description="Helical" evidence="7">
    <location>
        <begin position="61"/>
        <end position="91"/>
    </location>
</feature>
<comment type="subcellular location">
    <subcellularLocation>
        <location evidence="1">Membrane</location>
        <topology evidence="1">Multi-pass membrane protein</topology>
    </subcellularLocation>
</comment>
<accession>A0AA96GK31</accession>
<sequence>MMESVTHISQITLLAAFGAGLLSFVSPCVLPLVPSYVSYITGLSIDQLRAPTGQHHVRKTIIVNSLLFIGGFSAVFIAFGLSASLFGQWLINYQDHLRKIGGGLIVLFGLYVLGLFNFGFLSQERRLHFQSRPVGYLGSFLIGVTFAVGWTPCVGPILTSILLYAGTTDTAADGLALLVFYSLGLGLPLLVTAVWLDRFLTHFRQIRNYIRPLSIMSGLLLVAVGGLLYTNSFFLLTSYLERSGIGWYIGQ</sequence>
<evidence type="ECO:0000256" key="7">
    <source>
        <dbReference type="SAM" id="Phobius"/>
    </source>
</evidence>
<evidence type="ECO:0000259" key="8">
    <source>
        <dbReference type="Pfam" id="PF02683"/>
    </source>
</evidence>
<protein>
    <submittedName>
        <fullName evidence="9">Cytochrome c biogenesis protein CcdA</fullName>
    </submittedName>
</protein>